<reference evidence="7 8" key="1">
    <citation type="submission" date="2020-12" db="EMBL/GenBank/DDBJ databases">
        <title>Metabolic potential, ecology and presence of endohyphal bacteria is reflected in genomic diversity of Mucoromycotina.</title>
        <authorList>
            <person name="Muszewska A."/>
            <person name="Okrasinska A."/>
            <person name="Steczkiewicz K."/>
            <person name="Drgas O."/>
            <person name="Orlowska M."/>
            <person name="Perlinska-Lenart U."/>
            <person name="Aleksandrzak-Piekarczyk T."/>
            <person name="Szatraj K."/>
            <person name="Zielenkiewicz U."/>
            <person name="Pilsyk S."/>
            <person name="Malc E."/>
            <person name="Mieczkowski P."/>
            <person name="Kruszewska J.S."/>
            <person name="Biernat P."/>
            <person name="Pawlowska J."/>
        </authorList>
    </citation>
    <scope>NUCLEOTIDE SEQUENCE [LARGE SCALE GENOMIC DNA]</scope>
    <source>
        <strain evidence="7 8">CBS 142.35</strain>
    </source>
</reference>
<evidence type="ECO:0000256" key="1">
    <source>
        <dbReference type="ARBA" id="ARBA00004123"/>
    </source>
</evidence>
<feature type="compositionally biased region" description="Basic and acidic residues" evidence="6">
    <location>
        <begin position="1449"/>
        <end position="1459"/>
    </location>
</feature>
<dbReference type="GO" id="GO:0070182">
    <property type="term" value="F:DNA polymerase binding"/>
    <property type="evidence" value="ECO:0007669"/>
    <property type="project" value="TreeGrafter"/>
</dbReference>
<dbReference type="GO" id="GO:0000793">
    <property type="term" value="C:condensed chromosome"/>
    <property type="evidence" value="ECO:0007669"/>
    <property type="project" value="TreeGrafter"/>
</dbReference>
<proteinExistence type="inferred from homology"/>
<evidence type="ECO:0000256" key="5">
    <source>
        <dbReference type="ARBA" id="ARBA00093456"/>
    </source>
</evidence>
<dbReference type="Pfam" id="PF14631">
    <property type="entry name" value="FancD2"/>
    <property type="match status" value="1"/>
</dbReference>
<dbReference type="GO" id="GO:0036297">
    <property type="term" value="P:interstrand cross-link repair"/>
    <property type="evidence" value="ECO:0007669"/>
    <property type="project" value="TreeGrafter"/>
</dbReference>
<evidence type="ECO:0000256" key="3">
    <source>
        <dbReference type="ARBA" id="ARBA00022843"/>
    </source>
</evidence>
<dbReference type="InterPro" id="IPR029448">
    <property type="entry name" value="FANCD2"/>
</dbReference>
<comment type="similarity">
    <text evidence="5">Belongs to the Fanconi anemia protein FANCD2 family.</text>
</comment>
<protein>
    <recommendedName>
        <fullName evidence="9">Fanconi anemia group D2 protein</fullName>
    </recommendedName>
</protein>
<evidence type="ECO:0000256" key="4">
    <source>
        <dbReference type="ARBA" id="ARBA00023242"/>
    </source>
</evidence>
<accession>A0A8H7SDI6</accession>
<feature type="compositionally biased region" description="Basic residues" evidence="6">
    <location>
        <begin position="1513"/>
        <end position="1529"/>
    </location>
</feature>
<feature type="compositionally biased region" description="Acidic residues" evidence="6">
    <location>
        <begin position="1438"/>
        <end position="1448"/>
    </location>
</feature>
<evidence type="ECO:0000256" key="2">
    <source>
        <dbReference type="ARBA" id="ARBA00022499"/>
    </source>
</evidence>
<dbReference type="EMBL" id="JAEPRB010000021">
    <property type="protein sequence ID" value="KAG2226033.1"/>
    <property type="molecule type" value="Genomic_DNA"/>
</dbReference>
<feature type="compositionally biased region" description="Basic residues" evidence="6">
    <location>
        <begin position="1337"/>
        <end position="1357"/>
    </location>
</feature>
<dbReference type="Proteomes" id="UP000646827">
    <property type="component" value="Unassembled WGS sequence"/>
</dbReference>
<name>A0A8H7SDI6_9FUNG</name>
<dbReference type="PANTHER" id="PTHR32086">
    <property type="entry name" value="FANCONI ANEMIA GROUP D2 PROTEIN"/>
    <property type="match status" value="1"/>
</dbReference>
<dbReference type="GO" id="GO:0005634">
    <property type="term" value="C:nucleus"/>
    <property type="evidence" value="ECO:0007669"/>
    <property type="project" value="UniProtKB-SubCell"/>
</dbReference>
<organism evidence="7 8">
    <name type="scientific">Circinella minor</name>
    <dbReference type="NCBI Taxonomy" id="1195481"/>
    <lineage>
        <taxon>Eukaryota</taxon>
        <taxon>Fungi</taxon>
        <taxon>Fungi incertae sedis</taxon>
        <taxon>Mucoromycota</taxon>
        <taxon>Mucoromycotina</taxon>
        <taxon>Mucoromycetes</taxon>
        <taxon>Mucorales</taxon>
        <taxon>Lichtheimiaceae</taxon>
        <taxon>Circinella</taxon>
    </lineage>
</organism>
<comment type="subcellular location">
    <subcellularLocation>
        <location evidence="1">Nucleus</location>
    </subcellularLocation>
</comment>
<feature type="compositionally biased region" description="Acidic residues" evidence="6">
    <location>
        <begin position="1375"/>
        <end position="1392"/>
    </location>
</feature>
<feature type="region of interest" description="Disordered" evidence="6">
    <location>
        <begin position="1300"/>
        <end position="1541"/>
    </location>
</feature>
<dbReference type="OrthoDB" id="27031at2759"/>
<feature type="compositionally biased region" description="Basic and acidic residues" evidence="6">
    <location>
        <begin position="824"/>
        <end position="834"/>
    </location>
</feature>
<dbReference type="PANTHER" id="PTHR32086:SF0">
    <property type="entry name" value="FANCONI ANEMIA GROUP D2 PROTEIN"/>
    <property type="match status" value="1"/>
</dbReference>
<feature type="compositionally biased region" description="Acidic residues" evidence="6">
    <location>
        <begin position="1312"/>
        <end position="1325"/>
    </location>
</feature>
<gene>
    <name evidence="7" type="ORF">INT45_002499</name>
</gene>
<evidence type="ECO:0000313" key="7">
    <source>
        <dbReference type="EMBL" id="KAG2226033.1"/>
    </source>
</evidence>
<evidence type="ECO:0000313" key="8">
    <source>
        <dbReference type="Proteomes" id="UP000646827"/>
    </source>
</evidence>
<keyword evidence="3" id="KW-0832">Ubl conjugation</keyword>
<sequence length="1541" mass="175879">MTRNTFIELLKEAGCLVDSADTRSILFVSEPALFRRELSLKIRSDAQYPENLDEFFDSMNAYLQDVDIFRKFLLPATLSAHLMDNRRTSALESAIKTLLGIDIIQPTLITYLLERLPEFYDELENDNSSSCTARLILHQLRWSEYIVEPQALTGKLIEVIQITPTVIQHEIITSLPDIINDSEHKPIVVYLKELMHENTELTVPILDALSNLTLHSESLEDVRETVLDRLESAELDDLAVIIKFLLHTAKPHNIDIVIHGIRDKLDFRSLGKSAMPNTTRKVKQSPEALIIESIKLGLQFHKFVCDAWVKSITALQTKPAHKIIDVLVLFILHSMTSTKKKAELIFRKKISTGLITSSLLQESVFHHPHALASYWNTILSLSESLLRSSQQDSVVIPCSSALYISSFKSSDAYYRQEIIGSLVTHIGKMDVALDILLHLAQNDVDNMAVYGVFIKGILDYLDNLTLSQIRILFNIFSLLSLTGSNRNGTNSSLWAEIHIVIRKQLSNPREKYKKIGIVASLAAVNVMASAKLCAEDQVGAGSSSTQHEVSIDDAHRHPLIRPAMQLIEMTLQNCQEYPNCMALVYDELAYMLEHNDLDKRMQLYISESITADFIERYVADVEVVETHIEKDTRNLDITLKPQIWMNLDGQQASIAIDFYSFICKTDERNKKKFLLTLCALFNLLQSSEKLSNSGSLEGIDALIGCGLVLFDGTDDFEELVRDLETHNLQSACDIMYYAINWCRELLNVFSNVSEPSIHQKAVRRLKNILKLELCLDKLIKQASGYTPMEFYPTFPTSGSRPLNINSSALSSMREIQSGDDTSDNETKPNKKDKGQPSISFDSVDALRSHMRGLTINVLSILSMSDGLPEEDKLTYPELNYILEDLNEKLDNKVVPVPVNPFAFAKKKPADSKQSNLHKATMFSRISASDLMRQVIKNLPNILQRLELLYEDIQLHDTQAGRIEKDSKTIVQCTSLIMDIIFKLVSWPEIKNPEYRDILENLIKTLADRITAEQTQHDAFDFNIREAFKYLSNFSNNIPDATTAVTHYKTLKRIMVLSDNEMELKVNAHQVVTRVLATDWFDWRDIKKQITFLVEQAIELDKDPLQTLHTYANQVLPEFIEDGTRLDDHPLLRNDTLINYYEAMINQAVSALHLLKKTDDQNEENEDVLEKTEKLVKIFRQITFYIRNQEKKELFSILLKTGRTFIEQFTIHSIPYFTEIFKYHNQKVAAILRDFQKCTRIFQAICSHVKVLKDVKLSAYVPKLKQALETVLFQAKMLMSENNAPSAFTIGALKHRDIRGAEVSSQIPREISSESEIEEDDGDDENERQIAVRSPITKQKKRQPNSKTKTRITKQRNRKNLEEDREIRTTSQVPTSDDDDDDEEEYELLEGDDDSKNNNEGEAPGMMDVDLNSTSEEEDEPLSNRHAQRNRKRNLLSDVSEEEEDDDDDKQIVKKEKDLREDQDDEEEVEEVILMTQSQSQSPPPEELLHRSNSKTPSSPSTSRSTTTITEGHKAKKPRLGMTGNRKKMVPNKVFNLTGDRR</sequence>
<keyword evidence="2" id="KW-1017">Isopeptide bond</keyword>
<dbReference type="GO" id="GO:1990918">
    <property type="term" value="P:double-strand break repair involved in meiotic recombination"/>
    <property type="evidence" value="ECO:0007669"/>
    <property type="project" value="TreeGrafter"/>
</dbReference>
<keyword evidence="8" id="KW-1185">Reference proteome</keyword>
<dbReference type="GO" id="GO:0031573">
    <property type="term" value="P:mitotic intra-S DNA damage checkpoint signaling"/>
    <property type="evidence" value="ECO:0007669"/>
    <property type="project" value="TreeGrafter"/>
</dbReference>
<feature type="region of interest" description="Disordered" evidence="6">
    <location>
        <begin position="813"/>
        <end position="839"/>
    </location>
</feature>
<comment type="caution">
    <text evidence="7">The sequence shown here is derived from an EMBL/GenBank/DDBJ whole genome shotgun (WGS) entry which is preliminary data.</text>
</comment>
<feature type="compositionally biased region" description="Basic and acidic residues" evidence="6">
    <location>
        <begin position="1358"/>
        <end position="1367"/>
    </location>
</feature>
<dbReference type="GO" id="GO:0007129">
    <property type="term" value="P:homologous chromosome pairing at meiosis"/>
    <property type="evidence" value="ECO:0007669"/>
    <property type="project" value="TreeGrafter"/>
</dbReference>
<evidence type="ECO:0008006" key="9">
    <source>
        <dbReference type="Google" id="ProtNLM"/>
    </source>
</evidence>
<feature type="compositionally biased region" description="Low complexity" evidence="6">
    <location>
        <begin position="1493"/>
        <end position="1509"/>
    </location>
</feature>
<keyword evidence="4" id="KW-0539">Nucleus</keyword>
<evidence type="ECO:0000256" key="6">
    <source>
        <dbReference type="SAM" id="MobiDB-lite"/>
    </source>
</evidence>
<feature type="compositionally biased region" description="Acidic residues" evidence="6">
    <location>
        <begin position="1460"/>
        <end position="1470"/>
    </location>
</feature>